<dbReference type="Proteomes" id="UP000813461">
    <property type="component" value="Unassembled WGS sequence"/>
</dbReference>
<comment type="similarity">
    <text evidence="1">Belongs to the glycosyl hydrolases 36 family.</text>
</comment>
<gene>
    <name evidence="3" type="ORF">FB567DRAFT_546397</name>
</gene>
<keyword evidence="4" id="KW-1185">Reference proteome</keyword>
<evidence type="ECO:0000313" key="4">
    <source>
        <dbReference type="Proteomes" id="UP000813461"/>
    </source>
</evidence>
<dbReference type="EMBL" id="JAGMVJ010000005">
    <property type="protein sequence ID" value="KAH7090163.1"/>
    <property type="molecule type" value="Genomic_DNA"/>
</dbReference>
<evidence type="ECO:0000256" key="2">
    <source>
        <dbReference type="ARBA" id="ARBA00023277"/>
    </source>
</evidence>
<dbReference type="SUPFAM" id="SSF51445">
    <property type="entry name" value="(Trans)glycosidases"/>
    <property type="match status" value="1"/>
</dbReference>
<organism evidence="3 4">
    <name type="scientific">Paraphoma chrysanthemicola</name>
    <dbReference type="NCBI Taxonomy" id="798071"/>
    <lineage>
        <taxon>Eukaryota</taxon>
        <taxon>Fungi</taxon>
        <taxon>Dikarya</taxon>
        <taxon>Ascomycota</taxon>
        <taxon>Pezizomycotina</taxon>
        <taxon>Dothideomycetes</taxon>
        <taxon>Pleosporomycetidae</taxon>
        <taxon>Pleosporales</taxon>
        <taxon>Pleosporineae</taxon>
        <taxon>Phaeosphaeriaceae</taxon>
        <taxon>Paraphoma</taxon>
    </lineage>
</organism>
<reference evidence="3" key="1">
    <citation type="journal article" date="2021" name="Nat. Commun.">
        <title>Genetic determinants of endophytism in the Arabidopsis root mycobiome.</title>
        <authorList>
            <person name="Mesny F."/>
            <person name="Miyauchi S."/>
            <person name="Thiergart T."/>
            <person name="Pickel B."/>
            <person name="Atanasova L."/>
            <person name="Karlsson M."/>
            <person name="Huettel B."/>
            <person name="Barry K.W."/>
            <person name="Haridas S."/>
            <person name="Chen C."/>
            <person name="Bauer D."/>
            <person name="Andreopoulos W."/>
            <person name="Pangilinan J."/>
            <person name="LaButti K."/>
            <person name="Riley R."/>
            <person name="Lipzen A."/>
            <person name="Clum A."/>
            <person name="Drula E."/>
            <person name="Henrissat B."/>
            <person name="Kohler A."/>
            <person name="Grigoriev I.V."/>
            <person name="Martin F.M."/>
            <person name="Hacquard S."/>
        </authorList>
    </citation>
    <scope>NUCLEOTIDE SEQUENCE</scope>
    <source>
        <strain evidence="3">MPI-SDFR-AT-0120</strain>
    </source>
</reference>
<dbReference type="OrthoDB" id="4664297at2759"/>
<dbReference type="InterPro" id="IPR008811">
    <property type="entry name" value="Glycosyl_hydrolases_36"/>
</dbReference>
<comment type="caution">
    <text evidence="3">The sequence shown here is derived from an EMBL/GenBank/DDBJ whole genome shotgun (WGS) entry which is preliminary data.</text>
</comment>
<dbReference type="AlphaFoldDB" id="A0A8K0W0V8"/>
<keyword evidence="2" id="KW-0119">Carbohydrate metabolism</keyword>
<evidence type="ECO:0000256" key="1">
    <source>
        <dbReference type="ARBA" id="ARBA00007240"/>
    </source>
</evidence>
<name>A0A8K0W0V8_9PLEO</name>
<dbReference type="PANTHER" id="PTHR31268:SF32">
    <property type="entry name" value="GALACTINOL--SUCROSE GALACTOSYLTRANSFERASE 2-RELATED"/>
    <property type="match status" value="1"/>
</dbReference>
<sequence length="127" mass="14480">MEDLADWYDGIAYCTWNGIRRELNEEKILETLGELTDQGIRVANLNINENCQSLNTKVHLSRSSTDAPAMRQTRRLFCKACDINYNVREAQLGLRHTAVWHGIFGYWGETSPDAHIAKCCTTGMTDR</sequence>
<dbReference type="InterPro" id="IPR017853">
    <property type="entry name" value="GH"/>
</dbReference>
<evidence type="ECO:0000313" key="3">
    <source>
        <dbReference type="EMBL" id="KAH7090163.1"/>
    </source>
</evidence>
<dbReference type="PANTHER" id="PTHR31268">
    <property type="match status" value="1"/>
</dbReference>
<proteinExistence type="inferred from homology"/>
<protein>
    <submittedName>
        <fullName evidence="3">Uncharacterized protein</fullName>
    </submittedName>
</protein>
<accession>A0A8K0W0V8</accession>